<evidence type="ECO:0000259" key="3">
    <source>
        <dbReference type="PROSITE" id="PS51668"/>
    </source>
</evidence>
<dbReference type="Pfam" id="PF01980">
    <property type="entry name" value="TrmO_N"/>
    <property type="match status" value="1"/>
</dbReference>
<accession>A0AB39V0G9</accession>
<dbReference type="Gene3D" id="3.30.2310.10">
    <property type="entry name" value="YaeB-like"/>
    <property type="match status" value="1"/>
</dbReference>
<comment type="similarity">
    <text evidence="2">Belongs to the tRNA methyltransferase O family.</text>
</comment>
<dbReference type="InterPro" id="IPR040372">
    <property type="entry name" value="YaeB-like"/>
</dbReference>
<feature type="domain" description="TsaA-like" evidence="3">
    <location>
        <begin position="8"/>
        <end position="148"/>
    </location>
</feature>
<evidence type="ECO:0000313" key="4">
    <source>
        <dbReference type="EMBL" id="XDT73546.1"/>
    </source>
</evidence>
<dbReference type="InterPro" id="IPR041369">
    <property type="entry name" value="TrmO_C"/>
</dbReference>
<gene>
    <name evidence="4" type="primary">tsaA</name>
    <name evidence="4" type="ORF">AAIA72_06145</name>
</gene>
<dbReference type="SUPFAM" id="SSF118196">
    <property type="entry name" value="YaeB-like"/>
    <property type="match status" value="1"/>
</dbReference>
<dbReference type="PROSITE" id="PS01318">
    <property type="entry name" value="TSAA_1"/>
    <property type="match status" value="1"/>
</dbReference>
<dbReference type="EMBL" id="CP154858">
    <property type="protein sequence ID" value="XDT73546.1"/>
    <property type="molecule type" value="Genomic_DNA"/>
</dbReference>
<evidence type="ECO:0000256" key="2">
    <source>
        <dbReference type="ARBA" id="ARBA00033753"/>
    </source>
</evidence>
<sequence length="236" mass="26422">MMNETLELRPVGWVQTLFDEKFGTPRQPGLVRHTSHIAFAEDIDPQLATRELESFSHIWLIFWFHQARGRRDQPLVRPPRLGGNRKVGVFASRSPFRPNPLGLSLVRHRGLTRQNGRTVLQIEGADLVNGTPVLDIKPYLPYTEAIPDALGGFAPEAPRPRLTVTWSPAALDALASLERLHSGAGAIIEETLSLDPRPAYRHQEDSTHGVRMFGWNVVYCVTGEQVTVQALEPPPY</sequence>
<evidence type="ECO:0000256" key="1">
    <source>
        <dbReference type="ARBA" id="ARBA00022691"/>
    </source>
</evidence>
<dbReference type="RefSeq" id="WP_369602532.1">
    <property type="nucleotide sequence ID" value="NZ_CP154858.1"/>
</dbReference>
<dbReference type="NCBIfam" id="TIGR00104">
    <property type="entry name" value="tRNA_TsaA"/>
    <property type="match status" value="1"/>
</dbReference>
<dbReference type="PANTHER" id="PTHR12818:SF0">
    <property type="entry name" value="TRNA (ADENINE(37)-N6)-METHYLTRANSFERASE"/>
    <property type="match status" value="1"/>
</dbReference>
<organism evidence="4">
    <name type="scientific">Thermohahella caldifontis</name>
    <dbReference type="NCBI Taxonomy" id="3142973"/>
    <lineage>
        <taxon>Bacteria</taxon>
        <taxon>Pseudomonadati</taxon>
        <taxon>Pseudomonadota</taxon>
        <taxon>Gammaproteobacteria</taxon>
        <taxon>Oceanospirillales</taxon>
        <taxon>Hahellaceae</taxon>
        <taxon>Thermohahella</taxon>
    </lineage>
</organism>
<dbReference type="KEGG" id="tcd:AAIA72_06145"/>
<dbReference type="InterPro" id="IPR023368">
    <property type="entry name" value="UPF0066_cons_site"/>
</dbReference>
<dbReference type="InterPro" id="IPR036414">
    <property type="entry name" value="YaeB_N_sf"/>
</dbReference>
<dbReference type="Gene3D" id="2.40.30.70">
    <property type="entry name" value="YaeB-like"/>
    <property type="match status" value="1"/>
</dbReference>
<dbReference type="InterPro" id="IPR036413">
    <property type="entry name" value="YaeB-like_sf"/>
</dbReference>
<dbReference type="AlphaFoldDB" id="A0AB39V0G9"/>
<dbReference type="CDD" id="cd09281">
    <property type="entry name" value="UPF0066"/>
    <property type="match status" value="1"/>
</dbReference>
<reference evidence="4" key="1">
    <citation type="submission" date="2024-05" db="EMBL/GenBank/DDBJ databases">
        <title>Genome sequencing of novel strain.</title>
        <authorList>
            <person name="Ganbat D."/>
            <person name="Ganbat S."/>
            <person name="Lee S.-J."/>
        </authorList>
    </citation>
    <scope>NUCLEOTIDE SEQUENCE</scope>
    <source>
        <strain evidence="4">SMD15-11</strain>
    </source>
</reference>
<dbReference type="PROSITE" id="PS51668">
    <property type="entry name" value="TSAA_2"/>
    <property type="match status" value="1"/>
</dbReference>
<keyword evidence="1" id="KW-0949">S-adenosyl-L-methionine</keyword>
<name>A0AB39V0G9_9GAMM</name>
<dbReference type="Pfam" id="PF18389">
    <property type="entry name" value="TrmO_C"/>
    <property type="match status" value="1"/>
</dbReference>
<dbReference type="PANTHER" id="PTHR12818">
    <property type="entry name" value="TRNA (ADENINE(37)-N6)-METHYLTRANSFERASE"/>
    <property type="match status" value="1"/>
</dbReference>
<protein>
    <submittedName>
        <fullName evidence="4">tRNA (N6-threonylcarbamoyladenosine(37)-N6)-methyltransferase TrmO</fullName>
    </submittedName>
</protein>
<dbReference type="InterPro" id="IPR023370">
    <property type="entry name" value="TrmO-like_N"/>
</dbReference>
<proteinExistence type="inferred from homology"/>